<comment type="caution">
    <text evidence="1">The sequence shown here is derived from an EMBL/GenBank/DDBJ whole genome shotgun (WGS) entry which is preliminary data.</text>
</comment>
<organism evidence="1 2">
    <name type="scientific">Trichonephila inaurata madagascariensis</name>
    <dbReference type="NCBI Taxonomy" id="2747483"/>
    <lineage>
        <taxon>Eukaryota</taxon>
        <taxon>Metazoa</taxon>
        <taxon>Ecdysozoa</taxon>
        <taxon>Arthropoda</taxon>
        <taxon>Chelicerata</taxon>
        <taxon>Arachnida</taxon>
        <taxon>Araneae</taxon>
        <taxon>Araneomorphae</taxon>
        <taxon>Entelegynae</taxon>
        <taxon>Araneoidea</taxon>
        <taxon>Nephilidae</taxon>
        <taxon>Trichonephila</taxon>
        <taxon>Trichonephila inaurata</taxon>
    </lineage>
</organism>
<dbReference type="AlphaFoldDB" id="A0A8X6YDB8"/>
<reference evidence="1" key="1">
    <citation type="submission" date="2020-08" db="EMBL/GenBank/DDBJ databases">
        <title>Multicomponent nature underlies the extraordinary mechanical properties of spider dragline silk.</title>
        <authorList>
            <person name="Kono N."/>
            <person name="Nakamura H."/>
            <person name="Mori M."/>
            <person name="Yoshida Y."/>
            <person name="Ohtoshi R."/>
            <person name="Malay A.D."/>
            <person name="Moran D.A.P."/>
            <person name="Tomita M."/>
            <person name="Numata K."/>
            <person name="Arakawa K."/>
        </authorList>
    </citation>
    <scope>NUCLEOTIDE SEQUENCE</scope>
</reference>
<name>A0A8X6YDB8_9ARAC</name>
<evidence type="ECO:0000313" key="1">
    <source>
        <dbReference type="EMBL" id="GFY68563.1"/>
    </source>
</evidence>
<sequence>MFNKNFRPQILSLPSSVQRCSILLKPQIRILPPIASKRFQSLFCKKLQNRFRCYTLILEEIWADNSIGEYFDVHLLQADRPLNPIPQNKRPTKLLIMKAVGDYLELKYCKY</sequence>
<dbReference type="Proteomes" id="UP000886998">
    <property type="component" value="Unassembled WGS sequence"/>
</dbReference>
<gene>
    <name evidence="1" type="ORF">TNIN_194561</name>
</gene>
<dbReference type="EMBL" id="BMAV01017122">
    <property type="protein sequence ID" value="GFY68563.1"/>
    <property type="molecule type" value="Genomic_DNA"/>
</dbReference>
<accession>A0A8X6YDB8</accession>
<protein>
    <submittedName>
        <fullName evidence="1">Uncharacterized protein</fullName>
    </submittedName>
</protein>
<evidence type="ECO:0000313" key="2">
    <source>
        <dbReference type="Proteomes" id="UP000886998"/>
    </source>
</evidence>
<proteinExistence type="predicted"/>
<keyword evidence="2" id="KW-1185">Reference proteome</keyword>